<dbReference type="InParanoid" id="A0A420WJW7"/>
<dbReference type="GO" id="GO:0016020">
    <property type="term" value="C:membrane"/>
    <property type="evidence" value="ECO:0007669"/>
    <property type="project" value="GOC"/>
</dbReference>
<dbReference type="PANTHER" id="PTHR12879">
    <property type="entry name" value="SPHINGOLIPID DELTA 4 DESATURASE/C-4 HYDROXYLASE PROTEIN DES2"/>
    <property type="match status" value="1"/>
</dbReference>
<feature type="transmembrane region" description="Helical" evidence="1">
    <location>
        <begin position="29"/>
        <end position="57"/>
    </location>
</feature>
<evidence type="ECO:0000313" key="3">
    <source>
        <dbReference type="EMBL" id="RKQ71310.1"/>
    </source>
</evidence>
<feature type="domain" description="Fatty acid desaturase" evidence="2">
    <location>
        <begin position="49"/>
        <end position="276"/>
    </location>
</feature>
<dbReference type="Proteomes" id="UP000282211">
    <property type="component" value="Unassembled WGS sequence"/>
</dbReference>
<dbReference type="PANTHER" id="PTHR12879:SF8">
    <property type="entry name" value="SPHINGOLIPID DELTA(4)-DESATURASE DES1"/>
    <property type="match status" value="1"/>
</dbReference>
<dbReference type="AlphaFoldDB" id="A0A420WJW7"/>
<organism evidence="3 4">
    <name type="scientific">Litorimonas taeanensis</name>
    <dbReference type="NCBI Taxonomy" id="568099"/>
    <lineage>
        <taxon>Bacteria</taxon>
        <taxon>Pseudomonadati</taxon>
        <taxon>Pseudomonadota</taxon>
        <taxon>Alphaproteobacteria</taxon>
        <taxon>Maricaulales</taxon>
        <taxon>Robiginitomaculaceae</taxon>
    </lineage>
</organism>
<keyword evidence="1" id="KW-0812">Transmembrane</keyword>
<sequence>MDSKLLPRATVKNLAARSNLWGAWLTCHVWGVIIGSICLFIAFPNAFTFVFAFMMVGSRQHGMAILMHEAAHGVLFKSRKINDLVGEYVLAAPYGGNMKTYRQYHLKHHRHTQTANDPDLPLSAKFPVSRSSLRRKFFRDLTGQTFLRLRLAKFKNQSLEGSEAFEGANDKISANPVIWINLGLLTLFTLAGHWWIYFALWLAPLMTWFMAVLRLRNIAEHALTEENGNPLRHARTTQANLLARIFLAPYWVNYHVEHHAYMFVPCFNLPKLHKALIYEGHESHMMKAPSYSQVLTQVALN</sequence>
<dbReference type="RefSeq" id="WP_170144858.1">
    <property type="nucleotide sequence ID" value="NZ_RBII01000001.1"/>
</dbReference>
<comment type="caution">
    <text evidence="3">The sequence shown here is derived from an EMBL/GenBank/DDBJ whole genome shotgun (WGS) entry which is preliminary data.</text>
</comment>
<gene>
    <name evidence="3" type="ORF">DES40_0623</name>
</gene>
<dbReference type="GO" id="GO:0042284">
    <property type="term" value="F:sphingolipid delta-4 desaturase activity"/>
    <property type="evidence" value="ECO:0007669"/>
    <property type="project" value="TreeGrafter"/>
</dbReference>
<evidence type="ECO:0000256" key="1">
    <source>
        <dbReference type="SAM" id="Phobius"/>
    </source>
</evidence>
<evidence type="ECO:0000259" key="2">
    <source>
        <dbReference type="Pfam" id="PF00487"/>
    </source>
</evidence>
<name>A0A420WJW7_9PROT</name>
<keyword evidence="4" id="KW-1185">Reference proteome</keyword>
<keyword evidence="1" id="KW-1133">Transmembrane helix</keyword>
<feature type="transmembrane region" description="Helical" evidence="1">
    <location>
        <begin position="172"/>
        <end position="188"/>
    </location>
</feature>
<proteinExistence type="predicted"/>
<dbReference type="EMBL" id="RBII01000001">
    <property type="protein sequence ID" value="RKQ71310.1"/>
    <property type="molecule type" value="Genomic_DNA"/>
</dbReference>
<reference evidence="3 4" key="1">
    <citation type="submission" date="2018-10" db="EMBL/GenBank/DDBJ databases">
        <title>Genomic Encyclopedia of Type Strains, Phase IV (KMG-IV): sequencing the most valuable type-strain genomes for metagenomic binning, comparative biology and taxonomic classification.</title>
        <authorList>
            <person name="Goeker M."/>
        </authorList>
    </citation>
    <scope>NUCLEOTIDE SEQUENCE [LARGE SCALE GENOMIC DNA]</scope>
    <source>
        <strain evidence="3 4">DSM 22008</strain>
    </source>
</reference>
<evidence type="ECO:0000313" key="4">
    <source>
        <dbReference type="Proteomes" id="UP000282211"/>
    </source>
</evidence>
<accession>A0A420WJW7</accession>
<dbReference type="GO" id="GO:0046513">
    <property type="term" value="P:ceramide biosynthetic process"/>
    <property type="evidence" value="ECO:0007669"/>
    <property type="project" value="TreeGrafter"/>
</dbReference>
<protein>
    <submittedName>
        <fullName evidence="3">Fatty acid desaturase</fullName>
    </submittedName>
</protein>
<keyword evidence="1" id="KW-0472">Membrane</keyword>
<dbReference type="Pfam" id="PF00487">
    <property type="entry name" value="FA_desaturase"/>
    <property type="match status" value="1"/>
</dbReference>
<dbReference type="InterPro" id="IPR005804">
    <property type="entry name" value="FA_desaturase_dom"/>
</dbReference>
<dbReference type="CDD" id="cd03510">
    <property type="entry name" value="Rhizobitoxine-FADS-like"/>
    <property type="match status" value="1"/>
</dbReference>